<sequence>MKGLGFPLLVLFLFALAALPLVIFDARRFAGKFIRANALLIALGSAAMLATSEAKRPGALTFIVAMVFGLAFLKQVVQRRGIPILESMAGLMVYNAVASVTDSVLLAAAVASSAVFTLTLASAARYPIRSHHADS</sequence>
<reference evidence="2 3" key="1">
    <citation type="submission" date="2024-09" db="EMBL/GenBank/DDBJ databases">
        <authorList>
            <person name="Sun Q."/>
            <person name="Mori K."/>
        </authorList>
    </citation>
    <scope>NUCLEOTIDE SEQUENCE [LARGE SCALE GENOMIC DNA]</scope>
    <source>
        <strain evidence="2 3">KCTC 23076</strain>
    </source>
</reference>
<protein>
    <submittedName>
        <fullName evidence="2">Uncharacterized protein</fullName>
    </submittedName>
</protein>
<accession>A0ABV6RS56</accession>
<dbReference type="Proteomes" id="UP001589896">
    <property type="component" value="Unassembled WGS sequence"/>
</dbReference>
<dbReference type="EMBL" id="JBHLTG010000004">
    <property type="protein sequence ID" value="MFC0679814.1"/>
    <property type="molecule type" value="Genomic_DNA"/>
</dbReference>
<feature type="transmembrane region" description="Helical" evidence="1">
    <location>
        <begin position="97"/>
        <end position="121"/>
    </location>
</feature>
<feature type="transmembrane region" description="Helical" evidence="1">
    <location>
        <begin position="58"/>
        <end position="77"/>
    </location>
</feature>
<gene>
    <name evidence="2" type="ORF">ACFFGH_18395</name>
</gene>
<feature type="transmembrane region" description="Helical" evidence="1">
    <location>
        <begin position="34"/>
        <end position="51"/>
    </location>
</feature>
<keyword evidence="1" id="KW-0812">Transmembrane</keyword>
<dbReference type="RefSeq" id="WP_386670920.1">
    <property type="nucleotide sequence ID" value="NZ_JBHLTG010000004.1"/>
</dbReference>
<evidence type="ECO:0000256" key="1">
    <source>
        <dbReference type="SAM" id="Phobius"/>
    </source>
</evidence>
<keyword evidence="1" id="KW-0472">Membrane</keyword>
<keyword evidence="1" id="KW-1133">Transmembrane helix</keyword>
<keyword evidence="3" id="KW-1185">Reference proteome</keyword>
<organism evidence="2 3">
    <name type="scientific">Lysobacter korlensis</name>
    <dbReference type="NCBI Taxonomy" id="553636"/>
    <lineage>
        <taxon>Bacteria</taxon>
        <taxon>Pseudomonadati</taxon>
        <taxon>Pseudomonadota</taxon>
        <taxon>Gammaproteobacteria</taxon>
        <taxon>Lysobacterales</taxon>
        <taxon>Lysobacteraceae</taxon>
        <taxon>Lysobacter</taxon>
    </lineage>
</organism>
<evidence type="ECO:0000313" key="2">
    <source>
        <dbReference type="EMBL" id="MFC0679814.1"/>
    </source>
</evidence>
<evidence type="ECO:0000313" key="3">
    <source>
        <dbReference type="Proteomes" id="UP001589896"/>
    </source>
</evidence>
<comment type="caution">
    <text evidence="2">The sequence shown here is derived from an EMBL/GenBank/DDBJ whole genome shotgun (WGS) entry which is preliminary data.</text>
</comment>
<name>A0ABV6RS56_9GAMM</name>
<proteinExistence type="predicted"/>